<protein>
    <submittedName>
        <fullName evidence="2">Uncharacterized protein</fullName>
    </submittedName>
</protein>
<comment type="caution">
    <text evidence="2">The sequence shown here is derived from an EMBL/GenBank/DDBJ whole genome shotgun (WGS) entry which is preliminary data.</text>
</comment>
<dbReference type="RefSeq" id="WP_188379615.1">
    <property type="nucleotide sequence ID" value="NZ_BMDI01000001.1"/>
</dbReference>
<evidence type="ECO:0000256" key="1">
    <source>
        <dbReference type="SAM" id="Phobius"/>
    </source>
</evidence>
<dbReference type="Proteomes" id="UP000642180">
    <property type="component" value="Unassembled WGS sequence"/>
</dbReference>
<feature type="transmembrane region" description="Helical" evidence="1">
    <location>
        <begin position="91"/>
        <end position="113"/>
    </location>
</feature>
<keyword evidence="3" id="KW-1185">Reference proteome</keyword>
<feature type="transmembrane region" description="Helical" evidence="1">
    <location>
        <begin position="30"/>
        <end position="51"/>
    </location>
</feature>
<accession>A0A8J3ATU8</accession>
<proteinExistence type="predicted"/>
<evidence type="ECO:0000313" key="2">
    <source>
        <dbReference type="EMBL" id="GGI16466.1"/>
    </source>
</evidence>
<dbReference type="AlphaFoldDB" id="A0A8J3ATU8"/>
<name>A0A8J3ATU8_9BURK</name>
<feature type="transmembrane region" description="Helical" evidence="1">
    <location>
        <begin position="6"/>
        <end position="23"/>
    </location>
</feature>
<sequence>MAEPNLTGAAIAGTAITFSGTLIGMPFDTLLAGFAGGLVALSYLPGSLTVARVVGSLLSSTLLAGFFAQLVAQCAFTYLPWTRELGETMRVASAGGLGICSQVLIPLGLNWITSRSNRTGGQS</sequence>
<keyword evidence="1" id="KW-0812">Transmembrane</keyword>
<evidence type="ECO:0000313" key="3">
    <source>
        <dbReference type="Proteomes" id="UP000642180"/>
    </source>
</evidence>
<keyword evidence="1" id="KW-1133">Transmembrane helix</keyword>
<dbReference type="EMBL" id="BMDI01000001">
    <property type="protein sequence ID" value="GGI16466.1"/>
    <property type="molecule type" value="Genomic_DNA"/>
</dbReference>
<keyword evidence="1" id="KW-0472">Membrane</keyword>
<feature type="transmembrane region" description="Helical" evidence="1">
    <location>
        <begin position="57"/>
        <end position="79"/>
    </location>
</feature>
<reference evidence="3" key="1">
    <citation type="journal article" date="2019" name="Int. J. Syst. Evol. Microbiol.">
        <title>The Global Catalogue of Microorganisms (GCM) 10K type strain sequencing project: providing services to taxonomists for standard genome sequencing and annotation.</title>
        <authorList>
            <consortium name="The Broad Institute Genomics Platform"/>
            <consortium name="The Broad Institute Genome Sequencing Center for Infectious Disease"/>
            <person name="Wu L."/>
            <person name="Ma J."/>
        </authorList>
    </citation>
    <scope>NUCLEOTIDE SEQUENCE [LARGE SCALE GENOMIC DNA]</scope>
    <source>
        <strain evidence="3">CCM 2767</strain>
    </source>
</reference>
<gene>
    <name evidence="2" type="ORF">GCM10008066_04100</name>
</gene>
<organism evidence="2 3">
    <name type="scientific">Oxalicibacterium faecigallinarum</name>
    <dbReference type="NCBI Taxonomy" id="573741"/>
    <lineage>
        <taxon>Bacteria</taxon>
        <taxon>Pseudomonadati</taxon>
        <taxon>Pseudomonadota</taxon>
        <taxon>Betaproteobacteria</taxon>
        <taxon>Burkholderiales</taxon>
        <taxon>Oxalobacteraceae</taxon>
        <taxon>Oxalicibacterium</taxon>
    </lineage>
</organism>